<name>A0AAC9HTJ7_9PSEU</name>
<dbReference type="Gene3D" id="3.30.460.10">
    <property type="entry name" value="Beta Polymerase, domain 2"/>
    <property type="match status" value="1"/>
</dbReference>
<dbReference type="PANTHER" id="PTHR47837:SF2">
    <property type="entry name" value="GTP PYROPHOSPHOKINASE YWAC"/>
    <property type="match status" value="1"/>
</dbReference>
<dbReference type="CDD" id="cd05399">
    <property type="entry name" value="NT_Rel-Spo_like"/>
    <property type="match status" value="1"/>
</dbReference>
<accession>A0AAC9HTJ7</accession>
<dbReference type="SUPFAM" id="SSF81301">
    <property type="entry name" value="Nucleotidyltransferase"/>
    <property type="match status" value="1"/>
</dbReference>
<sequence>MDIEEEMHGIVEQRERFRDFMLGYKFAIDEMITKINILREDFNNTNEYNPIEHIGSRLKSPESIIRKARRKNLPVNFESLRDNFLDIAGVRVTCSFISDIYKIRDMISDQEDVKIVEERDYIAKPKASGYQSLHLLIEVPVFRARGTQRVPVELQIRTIAMDFWASLEHKIFYKYDRHVPLALRQELTQAAEAASSLDRTMEKLHESVRAGASPQDVMDRTNENLLPKA</sequence>
<dbReference type="Proteomes" id="UP000095210">
    <property type="component" value="Chromosome"/>
</dbReference>
<dbReference type="PANTHER" id="PTHR47837">
    <property type="entry name" value="GTP PYROPHOSPHOKINASE YJBM"/>
    <property type="match status" value="1"/>
</dbReference>
<keyword evidence="4" id="KW-1185">Reference proteome</keyword>
<dbReference type="GO" id="GO:0015969">
    <property type="term" value="P:guanosine tetraphosphate metabolic process"/>
    <property type="evidence" value="ECO:0007669"/>
    <property type="project" value="InterPro"/>
</dbReference>
<organism evidence="3 4">
    <name type="scientific">Actinoalloteichus hymeniacidonis</name>
    <dbReference type="NCBI Taxonomy" id="340345"/>
    <lineage>
        <taxon>Bacteria</taxon>
        <taxon>Bacillati</taxon>
        <taxon>Actinomycetota</taxon>
        <taxon>Actinomycetes</taxon>
        <taxon>Pseudonocardiales</taxon>
        <taxon>Pseudonocardiaceae</taxon>
        <taxon>Actinoalloteichus</taxon>
    </lineage>
</organism>
<gene>
    <name evidence="3" type="ORF">TL08_19400</name>
</gene>
<evidence type="ECO:0000313" key="4">
    <source>
        <dbReference type="Proteomes" id="UP000095210"/>
    </source>
</evidence>
<protein>
    <recommendedName>
        <fullName evidence="2">RelA/SpoT domain-containing protein</fullName>
    </recommendedName>
</protein>
<reference evidence="4" key="1">
    <citation type="submission" date="2016-03" db="EMBL/GenBank/DDBJ databases">
        <title>Complete genome sequence of the type strain Actinoalloteichus hymeniacidonis DSM 45092.</title>
        <authorList>
            <person name="Schaffert L."/>
            <person name="Albersmeier A."/>
            <person name="Winkler A."/>
            <person name="Kalinowski J."/>
            <person name="Zotchev S."/>
            <person name="Ruckert C."/>
        </authorList>
    </citation>
    <scope>NUCLEOTIDE SEQUENCE [LARGE SCALE GENOMIC DNA]</scope>
    <source>
        <strain evidence="4">HPA177(T) (DSM 45092(T))</strain>
    </source>
</reference>
<dbReference type="InterPro" id="IPR043519">
    <property type="entry name" value="NT_sf"/>
</dbReference>
<feature type="domain" description="RelA/SpoT" evidence="2">
    <location>
        <begin position="56"/>
        <end position="179"/>
    </location>
</feature>
<feature type="region of interest" description="Disordered" evidence="1">
    <location>
        <begin position="203"/>
        <end position="229"/>
    </location>
</feature>
<evidence type="ECO:0000313" key="3">
    <source>
        <dbReference type="EMBL" id="AOS64671.1"/>
    </source>
</evidence>
<dbReference type="Pfam" id="PF04607">
    <property type="entry name" value="RelA_SpoT"/>
    <property type="match status" value="1"/>
</dbReference>
<proteinExistence type="predicted"/>
<dbReference type="Gene3D" id="1.10.287.860">
    <property type="entry name" value="Nucleotidyltransferase"/>
    <property type="match status" value="1"/>
</dbReference>
<evidence type="ECO:0000256" key="1">
    <source>
        <dbReference type="SAM" id="MobiDB-lite"/>
    </source>
</evidence>
<dbReference type="RefSeq" id="WP_069850937.1">
    <property type="nucleotide sequence ID" value="NZ_CP014859.1"/>
</dbReference>
<dbReference type="SMART" id="SM00954">
    <property type="entry name" value="RelA_SpoT"/>
    <property type="match status" value="1"/>
</dbReference>
<dbReference type="AlphaFoldDB" id="A0AAC9HTJ7"/>
<dbReference type="KEGG" id="ahm:TL08_19400"/>
<evidence type="ECO:0000259" key="2">
    <source>
        <dbReference type="SMART" id="SM00954"/>
    </source>
</evidence>
<dbReference type="InterPro" id="IPR052366">
    <property type="entry name" value="GTP_Pyrophosphokinase"/>
</dbReference>
<dbReference type="EMBL" id="CP014859">
    <property type="protein sequence ID" value="AOS64671.1"/>
    <property type="molecule type" value="Genomic_DNA"/>
</dbReference>
<dbReference type="InterPro" id="IPR007685">
    <property type="entry name" value="RelA_SpoT"/>
</dbReference>